<proteinExistence type="predicted"/>
<comment type="caution">
    <text evidence="1">The sequence shown here is derived from an EMBL/GenBank/DDBJ whole genome shotgun (WGS) entry which is preliminary data.</text>
</comment>
<protein>
    <submittedName>
        <fullName evidence="1">Uncharacterized protein</fullName>
    </submittedName>
</protein>
<dbReference type="EMBL" id="CM023489">
    <property type="protein sequence ID" value="KAH6921882.1"/>
    <property type="molecule type" value="Genomic_DNA"/>
</dbReference>
<organism evidence="1 2">
    <name type="scientific">Hyalomma asiaticum</name>
    <name type="common">Tick</name>
    <dbReference type="NCBI Taxonomy" id="266040"/>
    <lineage>
        <taxon>Eukaryota</taxon>
        <taxon>Metazoa</taxon>
        <taxon>Ecdysozoa</taxon>
        <taxon>Arthropoda</taxon>
        <taxon>Chelicerata</taxon>
        <taxon>Arachnida</taxon>
        <taxon>Acari</taxon>
        <taxon>Parasitiformes</taxon>
        <taxon>Ixodida</taxon>
        <taxon>Ixodoidea</taxon>
        <taxon>Ixodidae</taxon>
        <taxon>Hyalomminae</taxon>
        <taxon>Hyalomma</taxon>
    </lineage>
</organism>
<name>A0ACB7RJD5_HYAAI</name>
<evidence type="ECO:0000313" key="2">
    <source>
        <dbReference type="Proteomes" id="UP000821845"/>
    </source>
</evidence>
<dbReference type="Proteomes" id="UP000821845">
    <property type="component" value="Chromosome 9"/>
</dbReference>
<keyword evidence="2" id="KW-1185">Reference proteome</keyword>
<sequence length="460" mass="51276">MSRMNCCVVNCANSYEKCPPGTKFFRFPGGQCLVDQRERRSLIFREIILKGPRPPLRGPHGSPVLRKGTWTWSVITPYDFTVIAGRACEGLRRASQVERDIHKAPKFEIRSSFKIAGAPLCMATRHLTVSRHQVTIDVVDLFRSSTARRRRRQSAAQGRKPSQSSRTPLVYLGRVHDNVIIDLHLQEATHRKRVATAIPGNVNHSYEMGIHVARRVVDVNTIEFLRISVRKARQRRETCGKCSLRRLSECPASIPDKWLPLCHPRPAIATPSMGGRRPRRPLLPTPHMTPRRERRLSTPIALVHGCGHEASLRQRRVGLQTTPVHVTPRVRGAGAVFKRRKPRGHHTEPAGILGLDASRVPAGLQHLRLPLRHSEGPILPSRRSCTFGVIAVVDVDVLWRGGAEDVTLRKGSGSRFPVLPSAKGMGVELLQQQTGCLPVEWQEGQVVHVDASVALHSCAC</sequence>
<reference evidence="1" key="1">
    <citation type="submission" date="2020-05" db="EMBL/GenBank/DDBJ databases">
        <title>Large-scale comparative analyses of tick genomes elucidate their genetic diversity and vector capacities.</title>
        <authorList>
            <person name="Jia N."/>
            <person name="Wang J."/>
            <person name="Shi W."/>
            <person name="Du L."/>
            <person name="Sun Y."/>
            <person name="Zhan W."/>
            <person name="Jiang J."/>
            <person name="Wang Q."/>
            <person name="Zhang B."/>
            <person name="Ji P."/>
            <person name="Sakyi L.B."/>
            <person name="Cui X."/>
            <person name="Yuan T."/>
            <person name="Jiang B."/>
            <person name="Yang W."/>
            <person name="Lam T.T.-Y."/>
            <person name="Chang Q."/>
            <person name="Ding S."/>
            <person name="Wang X."/>
            <person name="Zhu J."/>
            <person name="Ruan X."/>
            <person name="Zhao L."/>
            <person name="Wei J."/>
            <person name="Que T."/>
            <person name="Du C."/>
            <person name="Cheng J."/>
            <person name="Dai P."/>
            <person name="Han X."/>
            <person name="Huang E."/>
            <person name="Gao Y."/>
            <person name="Liu J."/>
            <person name="Shao H."/>
            <person name="Ye R."/>
            <person name="Li L."/>
            <person name="Wei W."/>
            <person name="Wang X."/>
            <person name="Wang C."/>
            <person name="Yang T."/>
            <person name="Huo Q."/>
            <person name="Li W."/>
            <person name="Guo W."/>
            <person name="Chen H."/>
            <person name="Zhou L."/>
            <person name="Ni X."/>
            <person name="Tian J."/>
            <person name="Zhou Y."/>
            <person name="Sheng Y."/>
            <person name="Liu T."/>
            <person name="Pan Y."/>
            <person name="Xia L."/>
            <person name="Li J."/>
            <person name="Zhao F."/>
            <person name="Cao W."/>
        </authorList>
    </citation>
    <scope>NUCLEOTIDE SEQUENCE</scope>
    <source>
        <strain evidence="1">Hyas-2018</strain>
    </source>
</reference>
<gene>
    <name evidence="1" type="ORF">HPB50_006041</name>
</gene>
<evidence type="ECO:0000313" key="1">
    <source>
        <dbReference type="EMBL" id="KAH6921882.1"/>
    </source>
</evidence>
<accession>A0ACB7RJD5</accession>